<dbReference type="SUPFAM" id="SSF55874">
    <property type="entry name" value="ATPase domain of HSP90 chaperone/DNA topoisomerase II/histidine kinase"/>
    <property type="match status" value="1"/>
</dbReference>
<gene>
    <name evidence="8" type="ORF">WG929_16380</name>
</gene>
<dbReference type="PANTHER" id="PTHR44936">
    <property type="entry name" value="SENSOR PROTEIN CREC"/>
    <property type="match status" value="1"/>
</dbReference>
<proteinExistence type="predicted"/>
<evidence type="ECO:0000256" key="6">
    <source>
        <dbReference type="ARBA" id="ARBA00023012"/>
    </source>
</evidence>
<comment type="catalytic activity">
    <reaction evidence="1">
        <text>ATP + protein L-histidine = ADP + protein N-phospho-L-histidine.</text>
        <dbReference type="EC" id="2.7.13.3"/>
    </reaction>
</comment>
<evidence type="ECO:0000259" key="7">
    <source>
        <dbReference type="PROSITE" id="PS50109"/>
    </source>
</evidence>
<protein>
    <recommendedName>
        <fullName evidence="2">histidine kinase</fullName>
        <ecNumber evidence="2">2.7.13.3</ecNumber>
    </recommendedName>
</protein>
<dbReference type="InterPro" id="IPR004358">
    <property type="entry name" value="Sig_transdc_His_kin-like_C"/>
</dbReference>
<dbReference type="PROSITE" id="PS50109">
    <property type="entry name" value="HIS_KIN"/>
    <property type="match status" value="1"/>
</dbReference>
<dbReference type="InterPro" id="IPR036890">
    <property type="entry name" value="HATPase_C_sf"/>
</dbReference>
<keyword evidence="9" id="KW-1185">Reference proteome</keyword>
<dbReference type="Gene3D" id="3.30.565.10">
    <property type="entry name" value="Histidine kinase-like ATPase, C-terminal domain"/>
    <property type="match status" value="1"/>
</dbReference>
<dbReference type="GO" id="GO:0016301">
    <property type="term" value="F:kinase activity"/>
    <property type="evidence" value="ECO:0007669"/>
    <property type="project" value="UniProtKB-KW"/>
</dbReference>
<dbReference type="EMBL" id="JBBKTX010000022">
    <property type="protein sequence ID" value="MFK4753991.1"/>
    <property type="molecule type" value="Genomic_DNA"/>
</dbReference>
<dbReference type="Proteomes" id="UP001620597">
    <property type="component" value="Unassembled WGS sequence"/>
</dbReference>
<dbReference type="InterPro" id="IPR003594">
    <property type="entry name" value="HATPase_dom"/>
</dbReference>
<reference evidence="8 9" key="1">
    <citation type="submission" date="2024-03" db="EMBL/GenBank/DDBJ databases">
        <title>High-quality draft genome sequence of Oceanobacter sp. wDCs-4.</title>
        <authorList>
            <person name="Dong C."/>
        </authorList>
    </citation>
    <scope>NUCLEOTIDE SEQUENCE [LARGE SCALE GENOMIC DNA]</scope>
    <source>
        <strain evidence="9">wDCs-4</strain>
    </source>
</reference>
<accession>A0ABW8NM96</accession>
<dbReference type="InterPro" id="IPR005467">
    <property type="entry name" value="His_kinase_dom"/>
</dbReference>
<dbReference type="PANTHER" id="PTHR44936:SF9">
    <property type="entry name" value="SENSOR PROTEIN CREC"/>
    <property type="match status" value="1"/>
</dbReference>
<dbReference type="SMART" id="SM00387">
    <property type="entry name" value="HATPase_c"/>
    <property type="match status" value="1"/>
</dbReference>
<feature type="domain" description="Histidine kinase" evidence="7">
    <location>
        <begin position="9"/>
        <end position="213"/>
    </location>
</feature>
<keyword evidence="5 8" id="KW-0418">Kinase</keyword>
<dbReference type="InterPro" id="IPR050980">
    <property type="entry name" value="2C_sensor_his_kinase"/>
</dbReference>
<keyword evidence="4" id="KW-0808">Transferase</keyword>
<keyword evidence="6" id="KW-0902">Two-component regulatory system</keyword>
<evidence type="ECO:0000256" key="1">
    <source>
        <dbReference type="ARBA" id="ARBA00000085"/>
    </source>
</evidence>
<evidence type="ECO:0000256" key="2">
    <source>
        <dbReference type="ARBA" id="ARBA00012438"/>
    </source>
</evidence>
<organism evidence="8 9">
    <name type="scientific">Oceanobacter antarcticus</name>
    <dbReference type="NCBI Taxonomy" id="3133425"/>
    <lineage>
        <taxon>Bacteria</taxon>
        <taxon>Pseudomonadati</taxon>
        <taxon>Pseudomonadota</taxon>
        <taxon>Gammaproteobacteria</taxon>
        <taxon>Oceanospirillales</taxon>
        <taxon>Oceanospirillaceae</taxon>
        <taxon>Oceanobacter</taxon>
    </lineage>
</organism>
<sequence>MKFDYMVGAVIHDLKNQLQTLLACEQEALAHIPERYHAYLKPILQNTNRLQNDAIQMMTLFRMEKERDFPLDDAWPHDTALDAIESTQLQFPNIRFENDIDEAIQGFYSEDLIHMALVTLITNSAQAGSTRIRLSAAIDNDSLIFRVEDNGHGFDQSVLNGEQITTKNGGSGLGLYLVEEIARHHVFGDSHGRIRCGNLPKGGADVSIYLPHY</sequence>
<dbReference type="EC" id="2.7.13.3" evidence="2"/>
<dbReference type="Pfam" id="PF02518">
    <property type="entry name" value="HATPase_c"/>
    <property type="match status" value="1"/>
</dbReference>
<keyword evidence="3" id="KW-0597">Phosphoprotein</keyword>
<evidence type="ECO:0000256" key="5">
    <source>
        <dbReference type="ARBA" id="ARBA00022777"/>
    </source>
</evidence>
<evidence type="ECO:0000313" key="9">
    <source>
        <dbReference type="Proteomes" id="UP001620597"/>
    </source>
</evidence>
<comment type="caution">
    <text evidence="8">The sequence shown here is derived from an EMBL/GenBank/DDBJ whole genome shotgun (WGS) entry which is preliminary data.</text>
</comment>
<dbReference type="RefSeq" id="WP_416206962.1">
    <property type="nucleotide sequence ID" value="NZ_JBBKTX010000022.1"/>
</dbReference>
<evidence type="ECO:0000313" key="8">
    <source>
        <dbReference type="EMBL" id="MFK4753991.1"/>
    </source>
</evidence>
<dbReference type="PRINTS" id="PR00344">
    <property type="entry name" value="BCTRLSENSOR"/>
</dbReference>
<name>A0ABW8NM96_9GAMM</name>
<evidence type="ECO:0000256" key="4">
    <source>
        <dbReference type="ARBA" id="ARBA00022679"/>
    </source>
</evidence>
<evidence type="ECO:0000256" key="3">
    <source>
        <dbReference type="ARBA" id="ARBA00022553"/>
    </source>
</evidence>